<gene>
    <name evidence="6" type="ORF">SAMN02745181_1931</name>
</gene>
<dbReference type="PANTHER" id="PTHR43133">
    <property type="entry name" value="RNA POLYMERASE ECF-TYPE SIGMA FACTO"/>
    <property type="match status" value="1"/>
</dbReference>
<evidence type="ECO:0000256" key="1">
    <source>
        <dbReference type="ARBA" id="ARBA00010641"/>
    </source>
</evidence>
<dbReference type="InterPro" id="IPR039425">
    <property type="entry name" value="RNA_pol_sigma-70-like"/>
</dbReference>
<evidence type="ECO:0000259" key="5">
    <source>
        <dbReference type="Pfam" id="PF04542"/>
    </source>
</evidence>
<dbReference type="Gene3D" id="1.10.1740.10">
    <property type="match status" value="1"/>
</dbReference>
<proteinExistence type="inferred from homology"/>
<dbReference type="PANTHER" id="PTHR43133:SF51">
    <property type="entry name" value="RNA POLYMERASE SIGMA FACTOR"/>
    <property type="match status" value="1"/>
</dbReference>
<sequence length="178" mass="20196">MRSSSTDNTGEFISLLTRYQVLIRAYIVSLMPGSSNVSDVLQDVNLVLWEKRGSYKSGTNFKAWAFSVARYEVFNWRRRLEKEGKKFLSLELLDSFSEELAGSGESEDHRLDALKDCLGRLTDSDKDLVKHRYDSHQGLESYADSVGRTAASVRVSLYRIRNVLRQCIESKMVNGGAQ</sequence>
<evidence type="ECO:0000256" key="2">
    <source>
        <dbReference type="ARBA" id="ARBA00023015"/>
    </source>
</evidence>
<dbReference type="InterPro" id="IPR013324">
    <property type="entry name" value="RNA_pol_sigma_r3/r4-like"/>
</dbReference>
<name>A0A1M6IW86_9BACT</name>
<evidence type="ECO:0000313" key="6">
    <source>
        <dbReference type="EMBL" id="SHJ38634.1"/>
    </source>
</evidence>
<dbReference type="Pfam" id="PF04542">
    <property type="entry name" value="Sigma70_r2"/>
    <property type="match status" value="1"/>
</dbReference>
<dbReference type="AlphaFoldDB" id="A0A1M6IW86"/>
<dbReference type="GO" id="GO:0016987">
    <property type="term" value="F:sigma factor activity"/>
    <property type="evidence" value="ECO:0007669"/>
    <property type="project" value="UniProtKB-KW"/>
</dbReference>
<accession>A0A1M6IW86</accession>
<dbReference type="GO" id="GO:0006352">
    <property type="term" value="P:DNA-templated transcription initiation"/>
    <property type="evidence" value="ECO:0007669"/>
    <property type="project" value="InterPro"/>
</dbReference>
<keyword evidence="2" id="KW-0805">Transcription regulation</keyword>
<evidence type="ECO:0000256" key="3">
    <source>
        <dbReference type="ARBA" id="ARBA00023082"/>
    </source>
</evidence>
<feature type="domain" description="RNA polymerase sigma-70 region 2" evidence="5">
    <location>
        <begin position="15"/>
        <end position="81"/>
    </location>
</feature>
<comment type="similarity">
    <text evidence="1">Belongs to the sigma-70 factor family. ECF subfamily.</text>
</comment>
<protein>
    <submittedName>
        <fullName evidence="6">RNA polymerase sigma-70 factor, ECF subfamily</fullName>
    </submittedName>
</protein>
<dbReference type="NCBIfam" id="TIGR02989">
    <property type="entry name" value="Sig-70_gvs1"/>
    <property type="match status" value="1"/>
</dbReference>
<dbReference type="RefSeq" id="WP_143183506.1">
    <property type="nucleotide sequence ID" value="NZ_FQYR01000003.1"/>
</dbReference>
<dbReference type="InterPro" id="IPR013325">
    <property type="entry name" value="RNA_pol_sigma_r2"/>
</dbReference>
<dbReference type="InterPro" id="IPR014331">
    <property type="entry name" value="RNA_pol_sigma70_ECF_RHOBA"/>
</dbReference>
<dbReference type="InterPro" id="IPR014284">
    <property type="entry name" value="RNA_pol_sigma-70_dom"/>
</dbReference>
<dbReference type="NCBIfam" id="TIGR02937">
    <property type="entry name" value="sigma70-ECF"/>
    <property type="match status" value="1"/>
</dbReference>
<keyword evidence="4" id="KW-0804">Transcription</keyword>
<dbReference type="STRING" id="1123071.SAMN02745181_1931"/>
<dbReference type="InParanoid" id="A0A1M6IW86"/>
<evidence type="ECO:0000256" key="4">
    <source>
        <dbReference type="ARBA" id="ARBA00023163"/>
    </source>
</evidence>
<dbReference type="SUPFAM" id="SSF88946">
    <property type="entry name" value="Sigma2 domain of RNA polymerase sigma factors"/>
    <property type="match status" value="1"/>
</dbReference>
<dbReference type="SUPFAM" id="SSF88659">
    <property type="entry name" value="Sigma3 and sigma4 domains of RNA polymerase sigma factors"/>
    <property type="match status" value="1"/>
</dbReference>
<evidence type="ECO:0000313" key="7">
    <source>
        <dbReference type="Proteomes" id="UP000184510"/>
    </source>
</evidence>
<dbReference type="EMBL" id="FQYR01000003">
    <property type="protein sequence ID" value="SHJ38634.1"/>
    <property type="molecule type" value="Genomic_DNA"/>
</dbReference>
<dbReference type="InterPro" id="IPR007627">
    <property type="entry name" value="RNA_pol_sigma70_r2"/>
</dbReference>
<keyword evidence="7" id="KW-1185">Reference proteome</keyword>
<dbReference type="Proteomes" id="UP000184510">
    <property type="component" value="Unassembled WGS sequence"/>
</dbReference>
<organism evidence="6 7">
    <name type="scientific">Rubritalea squalenifaciens DSM 18772</name>
    <dbReference type="NCBI Taxonomy" id="1123071"/>
    <lineage>
        <taxon>Bacteria</taxon>
        <taxon>Pseudomonadati</taxon>
        <taxon>Verrucomicrobiota</taxon>
        <taxon>Verrucomicrobiia</taxon>
        <taxon>Verrucomicrobiales</taxon>
        <taxon>Rubritaleaceae</taxon>
        <taxon>Rubritalea</taxon>
    </lineage>
</organism>
<reference evidence="6 7" key="1">
    <citation type="submission" date="2016-11" db="EMBL/GenBank/DDBJ databases">
        <authorList>
            <person name="Jaros S."/>
            <person name="Januszkiewicz K."/>
            <person name="Wedrychowicz H."/>
        </authorList>
    </citation>
    <scope>NUCLEOTIDE SEQUENCE [LARGE SCALE GENOMIC DNA]</scope>
    <source>
        <strain evidence="6 7">DSM 18772</strain>
    </source>
</reference>
<dbReference type="OrthoDB" id="6383365at2"/>
<keyword evidence="3" id="KW-0731">Sigma factor</keyword>